<evidence type="ECO:0000313" key="2">
    <source>
        <dbReference type="Proteomes" id="UP000242791"/>
    </source>
</evidence>
<dbReference type="VEuPathDB" id="FungiDB:ACJ73_02600"/>
<accession>A0A1J9QC67</accession>
<reference evidence="1 2" key="1">
    <citation type="submission" date="2015-08" db="EMBL/GenBank/DDBJ databases">
        <title>Emmonsia species relationships and genome sequence.</title>
        <authorList>
            <person name="Cuomo C.A."/>
            <person name="Schwartz I.S."/>
            <person name="Kenyon C."/>
            <person name="De Hoog G.S."/>
            <person name="Govender N.P."/>
            <person name="Botha A."/>
            <person name="Moreno L."/>
            <person name="De Vries M."/>
            <person name="Munoz J.F."/>
            <person name="Stielow J.B."/>
        </authorList>
    </citation>
    <scope>NUCLEOTIDE SEQUENCE [LARGE SCALE GENOMIC DNA]</scope>
    <source>
        <strain evidence="1 2">EI222</strain>
    </source>
</reference>
<dbReference type="Proteomes" id="UP000242791">
    <property type="component" value="Unassembled WGS sequence"/>
</dbReference>
<gene>
    <name evidence="1" type="ORF">ACJ73_02600</name>
</gene>
<feature type="non-terminal residue" evidence="1">
    <location>
        <position position="37"/>
    </location>
</feature>
<dbReference type="AlphaFoldDB" id="A0A1J9QC67"/>
<evidence type="ECO:0000313" key="1">
    <source>
        <dbReference type="EMBL" id="OJD26032.1"/>
    </source>
</evidence>
<keyword evidence="2" id="KW-1185">Reference proteome</keyword>
<dbReference type="EMBL" id="LGTZ01000283">
    <property type="protein sequence ID" value="OJD26032.1"/>
    <property type="molecule type" value="Genomic_DNA"/>
</dbReference>
<name>A0A1J9QC67_9EURO</name>
<organism evidence="1 2">
    <name type="scientific">Blastomyces percursus</name>
    <dbReference type="NCBI Taxonomy" id="1658174"/>
    <lineage>
        <taxon>Eukaryota</taxon>
        <taxon>Fungi</taxon>
        <taxon>Dikarya</taxon>
        <taxon>Ascomycota</taxon>
        <taxon>Pezizomycotina</taxon>
        <taxon>Eurotiomycetes</taxon>
        <taxon>Eurotiomycetidae</taxon>
        <taxon>Onygenales</taxon>
        <taxon>Ajellomycetaceae</taxon>
        <taxon>Blastomyces</taxon>
    </lineage>
</organism>
<proteinExistence type="predicted"/>
<sequence length="37" mass="4305">MHYEAIKESWEAIPEELFQSLVDSMPRGVEAKRLADK</sequence>
<comment type="caution">
    <text evidence="1">The sequence shown here is derived from an EMBL/GenBank/DDBJ whole genome shotgun (WGS) entry which is preliminary data.</text>
</comment>
<protein>
    <submittedName>
        <fullName evidence="1">Uncharacterized protein</fullName>
    </submittedName>
</protein>